<dbReference type="Proteomes" id="UP000289555">
    <property type="component" value="Chromosome"/>
</dbReference>
<keyword evidence="3" id="KW-1185">Reference proteome</keyword>
<evidence type="ECO:0000313" key="2">
    <source>
        <dbReference type="EMBL" id="BBI53712.1"/>
    </source>
</evidence>
<organism evidence="2 3">
    <name type="scientific">Vreelandella olivaria</name>
    <dbReference type="NCBI Taxonomy" id="390919"/>
    <lineage>
        <taxon>Bacteria</taxon>
        <taxon>Pseudomonadati</taxon>
        <taxon>Pseudomonadota</taxon>
        <taxon>Gammaproteobacteria</taxon>
        <taxon>Oceanospirillales</taxon>
        <taxon>Halomonadaceae</taxon>
        <taxon>Vreelandella</taxon>
    </lineage>
</organism>
<accession>A0ABM7GPT5</accession>
<gene>
    <name evidence="2" type="ORF">HORIV_61330</name>
</gene>
<evidence type="ECO:0000313" key="3">
    <source>
        <dbReference type="Proteomes" id="UP000289555"/>
    </source>
</evidence>
<name>A0ABM7GPT5_9GAMM</name>
<dbReference type="SUPFAM" id="SSF53807">
    <property type="entry name" value="Helical backbone' metal receptor"/>
    <property type="match status" value="1"/>
</dbReference>
<evidence type="ECO:0000259" key="1">
    <source>
        <dbReference type="PROSITE" id="PS50983"/>
    </source>
</evidence>
<feature type="domain" description="Fe/B12 periplasmic-binding" evidence="1">
    <location>
        <begin position="1"/>
        <end position="115"/>
    </location>
</feature>
<sequence>MLNQHPVVHDVLGIAALEMPANVTSETRGNRTFTPLSPEAISEIDPQVVLVIDRSAAIGDEPANADALAQTLFDAGAEKARVVMLTPALWYLSGGGLQSLALQVEEVAAALSSSRG</sequence>
<dbReference type="PROSITE" id="PS50983">
    <property type="entry name" value="FE_B12_PBP"/>
    <property type="match status" value="1"/>
</dbReference>
<dbReference type="EMBL" id="AP019416">
    <property type="protein sequence ID" value="BBI53712.1"/>
    <property type="molecule type" value="Genomic_DNA"/>
</dbReference>
<reference evidence="3" key="1">
    <citation type="journal article" date="2019" name="Microbiol. Resour. Announc.">
        <title>Complete Genome Sequence of Halomonas olivaria, a Moderately Halophilic Bacterium Isolated from Olive Processing Effluents, Obtained by Nanopore Sequencing.</title>
        <authorList>
            <person name="Nagata S."/>
            <person name="Ii K.M."/>
            <person name="Tsukimi T."/>
            <person name="Miura M.C."/>
            <person name="Galipon J."/>
            <person name="Arakawa K."/>
        </authorList>
    </citation>
    <scope>NUCLEOTIDE SEQUENCE [LARGE SCALE GENOMIC DNA]</scope>
    <source>
        <strain evidence="3">TYRC17</strain>
    </source>
</reference>
<proteinExistence type="predicted"/>
<dbReference type="InterPro" id="IPR002491">
    <property type="entry name" value="ABC_transptr_periplasmic_BD"/>
</dbReference>
<dbReference type="Gene3D" id="3.40.50.1980">
    <property type="entry name" value="Nitrogenase molybdenum iron protein domain"/>
    <property type="match status" value="1"/>
</dbReference>
<protein>
    <recommendedName>
        <fullName evidence="1">Fe/B12 periplasmic-binding domain-containing protein</fullName>
    </recommendedName>
</protein>